<organism evidence="1 2">
    <name type="scientific">Tanacetum coccineum</name>
    <dbReference type="NCBI Taxonomy" id="301880"/>
    <lineage>
        <taxon>Eukaryota</taxon>
        <taxon>Viridiplantae</taxon>
        <taxon>Streptophyta</taxon>
        <taxon>Embryophyta</taxon>
        <taxon>Tracheophyta</taxon>
        <taxon>Spermatophyta</taxon>
        <taxon>Magnoliopsida</taxon>
        <taxon>eudicotyledons</taxon>
        <taxon>Gunneridae</taxon>
        <taxon>Pentapetalae</taxon>
        <taxon>asterids</taxon>
        <taxon>campanulids</taxon>
        <taxon>Asterales</taxon>
        <taxon>Asteraceae</taxon>
        <taxon>Asteroideae</taxon>
        <taxon>Anthemideae</taxon>
        <taxon>Anthemidinae</taxon>
        <taxon>Tanacetum</taxon>
    </lineage>
</organism>
<feature type="non-terminal residue" evidence="1">
    <location>
        <position position="1"/>
    </location>
</feature>
<dbReference type="EMBL" id="BQNB010016976">
    <property type="protein sequence ID" value="GJT57961.1"/>
    <property type="molecule type" value="Genomic_DNA"/>
</dbReference>
<gene>
    <name evidence="1" type="ORF">Tco_0993015</name>
</gene>
<dbReference type="Proteomes" id="UP001151760">
    <property type="component" value="Unassembled WGS sequence"/>
</dbReference>
<reference evidence="1" key="2">
    <citation type="submission" date="2022-01" db="EMBL/GenBank/DDBJ databases">
        <authorList>
            <person name="Yamashiro T."/>
            <person name="Shiraishi A."/>
            <person name="Satake H."/>
            <person name="Nakayama K."/>
        </authorList>
    </citation>
    <scope>NUCLEOTIDE SEQUENCE</scope>
</reference>
<comment type="caution">
    <text evidence="1">The sequence shown here is derived from an EMBL/GenBank/DDBJ whole genome shotgun (WGS) entry which is preliminary data.</text>
</comment>
<name>A0ABQ5F3Q2_9ASTR</name>
<keyword evidence="2" id="KW-1185">Reference proteome</keyword>
<evidence type="ECO:0000313" key="2">
    <source>
        <dbReference type="Proteomes" id="UP001151760"/>
    </source>
</evidence>
<proteinExistence type="predicted"/>
<evidence type="ECO:0000313" key="1">
    <source>
        <dbReference type="EMBL" id="GJT57961.1"/>
    </source>
</evidence>
<reference evidence="1" key="1">
    <citation type="journal article" date="2022" name="Int. J. Mol. Sci.">
        <title>Draft Genome of Tanacetum Coccineum: Genomic Comparison of Closely Related Tanacetum-Family Plants.</title>
        <authorList>
            <person name="Yamashiro T."/>
            <person name="Shiraishi A."/>
            <person name="Nakayama K."/>
            <person name="Satake H."/>
        </authorList>
    </citation>
    <scope>NUCLEOTIDE SEQUENCE</scope>
</reference>
<protein>
    <submittedName>
        <fullName evidence="1">Uncharacterized protein</fullName>
    </submittedName>
</protein>
<accession>A0ABQ5F3Q2</accession>
<sequence>WMMDNGDKQLFTKKFTINMPDEVNVVLGFRKSGEPIIEMIRDHIVLEDLFVYEPYSGHINCFGITVIEDSCDGFIGIVGVEEWKRCGAYVEALEMLGKPITLVFSERVVDESETEEDASNE</sequence>